<keyword evidence="2" id="KW-0677">Repeat</keyword>
<dbReference type="OrthoDB" id="538223at2759"/>
<evidence type="ECO:0000313" key="7">
    <source>
        <dbReference type="RefSeq" id="XP_022345025.1"/>
    </source>
</evidence>
<dbReference type="SUPFAM" id="SSF158235">
    <property type="entry name" value="SOCS box-like"/>
    <property type="match status" value="1"/>
</dbReference>
<dbReference type="InterPro" id="IPR051983">
    <property type="entry name" value="WSB_SOCS-box_domain"/>
</dbReference>
<organism evidence="6 8">
    <name type="scientific">Crassostrea virginica</name>
    <name type="common">Eastern oyster</name>
    <dbReference type="NCBI Taxonomy" id="6565"/>
    <lineage>
        <taxon>Eukaryota</taxon>
        <taxon>Metazoa</taxon>
        <taxon>Spiralia</taxon>
        <taxon>Lophotrochozoa</taxon>
        <taxon>Mollusca</taxon>
        <taxon>Bivalvia</taxon>
        <taxon>Autobranchia</taxon>
        <taxon>Pteriomorphia</taxon>
        <taxon>Ostreida</taxon>
        <taxon>Ostreoidea</taxon>
        <taxon>Ostreidae</taxon>
        <taxon>Crassostrea</taxon>
    </lineage>
</organism>
<dbReference type="InterPro" id="IPR001496">
    <property type="entry name" value="SOCS_box"/>
</dbReference>
<dbReference type="PANTHER" id="PTHR15622">
    <property type="entry name" value="WD40 REPEAT PROTEIN"/>
    <property type="match status" value="1"/>
</dbReference>
<dbReference type="SMART" id="SM00320">
    <property type="entry name" value="WD40"/>
    <property type="match status" value="6"/>
</dbReference>
<dbReference type="Proteomes" id="UP000694844">
    <property type="component" value="Chromosome 5"/>
</dbReference>
<evidence type="ECO:0000256" key="1">
    <source>
        <dbReference type="ARBA" id="ARBA00022574"/>
    </source>
</evidence>
<protein>
    <submittedName>
        <fullName evidence="7 8">WD repeat and SOCS box-containing protein 1-like</fullName>
    </submittedName>
</protein>
<dbReference type="RefSeq" id="XP_022345025.1">
    <property type="nucleotide sequence ID" value="XM_022489317.1"/>
</dbReference>
<dbReference type="InterPro" id="IPR001680">
    <property type="entry name" value="WD40_rpt"/>
</dbReference>
<proteinExistence type="predicted"/>
<dbReference type="GeneID" id="111137710"/>
<dbReference type="GO" id="GO:0000209">
    <property type="term" value="P:protein polyubiquitination"/>
    <property type="evidence" value="ECO:0007669"/>
    <property type="project" value="TreeGrafter"/>
</dbReference>
<dbReference type="InterPro" id="IPR015943">
    <property type="entry name" value="WD40/YVTN_repeat-like_dom_sf"/>
</dbReference>
<accession>A0A8B8EYF3</accession>
<dbReference type="PANTHER" id="PTHR15622:SF2">
    <property type="entry name" value="U4_U6 SMALL NUCLEAR RIBONUCLEOPROTEIN PRP4"/>
    <property type="match status" value="1"/>
</dbReference>
<keyword evidence="6" id="KW-1185">Reference proteome</keyword>
<dbReference type="Pfam" id="PF00400">
    <property type="entry name" value="WD40"/>
    <property type="match status" value="4"/>
</dbReference>
<keyword evidence="1 4" id="KW-0853">WD repeat</keyword>
<dbReference type="InterPro" id="IPR036322">
    <property type="entry name" value="WD40_repeat_dom_sf"/>
</dbReference>
<dbReference type="InterPro" id="IPR020472">
    <property type="entry name" value="WD40_PAC1"/>
</dbReference>
<feature type="domain" description="SOCS box" evidence="5">
    <location>
        <begin position="402"/>
        <end position="440"/>
    </location>
</feature>
<feature type="repeat" description="WD" evidence="4">
    <location>
        <begin position="269"/>
        <end position="310"/>
    </location>
</feature>
<feature type="repeat" description="WD" evidence="4">
    <location>
        <begin position="183"/>
        <end position="225"/>
    </location>
</feature>
<dbReference type="Gene3D" id="1.10.750.20">
    <property type="entry name" value="SOCS box"/>
    <property type="match status" value="1"/>
</dbReference>
<dbReference type="CDD" id="cd03587">
    <property type="entry name" value="SOCS"/>
    <property type="match status" value="1"/>
</dbReference>
<dbReference type="Gene3D" id="2.130.10.10">
    <property type="entry name" value="YVTN repeat-like/Quinoprotein amine dehydrogenase"/>
    <property type="match status" value="2"/>
</dbReference>
<dbReference type="InterPro" id="IPR019775">
    <property type="entry name" value="WD40_repeat_CS"/>
</dbReference>
<dbReference type="PRINTS" id="PR00320">
    <property type="entry name" value="GPROTEINBRPT"/>
</dbReference>
<name>A0A8B8EYF3_CRAVI</name>
<evidence type="ECO:0000259" key="5">
    <source>
        <dbReference type="PROSITE" id="PS50225"/>
    </source>
</evidence>
<dbReference type="PROSITE" id="PS00678">
    <property type="entry name" value="WD_REPEATS_1"/>
    <property type="match status" value="2"/>
</dbReference>
<dbReference type="InterPro" id="IPR036036">
    <property type="entry name" value="SOCS_box-like_dom_sf"/>
</dbReference>
<dbReference type="PROSITE" id="PS50294">
    <property type="entry name" value="WD_REPEATS_REGION"/>
    <property type="match status" value="2"/>
</dbReference>
<evidence type="ECO:0000313" key="8">
    <source>
        <dbReference type="RefSeq" id="XP_022345026.1"/>
    </source>
</evidence>
<dbReference type="KEGG" id="cvn:111137710"/>
<evidence type="ECO:0000256" key="4">
    <source>
        <dbReference type="PROSITE-ProRule" id="PRU00221"/>
    </source>
</evidence>
<feature type="repeat" description="WD" evidence="4">
    <location>
        <begin position="324"/>
        <end position="358"/>
    </location>
</feature>
<dbReference type="Pfam" id="PF07525">
    <property type="entry name" value="SOCS_box"/>
    <property type="match status" value="1"/>
</dbReference>
<dbReference type="FunFam" id="1.10.750.20:FF:000001">
    <property type="entry name" value="Ankyrin repeat and SOCS box containing 1"/>
    <property type="match status" value="1"/>
</dbReference>
<dbReference type="PROSITE" id="PS50225">
    <property type="entry name" value="SOCS"/>
    <property type="match status" value="1"/>
</dbReference>
<dbReference type="RefSeq" id="XP_022345026.1">
    <property type="nucleotide sequence ID" value="XM_022489318.1"/>
</dbReference>
<keyword evidence="3" id="KW-0833">Ubl conjugation pathway</keyword>
<reference evidence="7 8" key="1">
    <citation type="submission" date="2025-04" db="UniProtKB">
        <authorList>
            <consortium name="RefSeq"/>
        </authorList>
    </citation>
    <scope>IDENTIFICATION</scope>
    <source>
        <tissue evidence="7 8">Whole sample</tissue>
    </source>
</reference>
<dbReference type="AlphaFoldDB" id="A0A8B8EYF3"/>
<gene>
    <name evidence="7 8" type="primary">LOC111137710</name>
</gene>
<dbReference type="SMART" id="SM00253">
    <property type="entry name" value="SOCS"/>
    <property type="match status" value="1"/>
</dbReference>
<evidence type="ECO:0000313" key="6">
    <source>
        <dbReference type="Proteomes" id="UP000694844"/>
    </source>
</evidence>
<dbReference type="SMART" id="SM00969">
    <property type="entry name" value="SOCS_box"/>
    <property type="match status" value="1"/>
</dbReference>
<evidence type="ECO:0000256" key="2">
    <source>
        <dbReference type="ARBA" id="ARBA00022737"/>
    </source>
</evidence>
<dbReference type="PROSITE" id="PS50082">
    <property type="entry name" value="WD_REPEATS_2"/>
    <property type="match status" value="3"/>
</dbReference>
<dbReference type="GO" id="GO:0035556">
    <property type="term" value="P:intracellular signal transduction"/>
    <property type="evidence" value="ECO:0007669"/>
    <property type="project" value="InterPro"/>
</dbReference>
<dbReference type="SUPFAM" id="SSF50978">
    <property type="entry name" value="WD40 repeat-like"/>
    <property type="match status" value="1"/>
</dbReference>
<sequence>MRNINSSHSSFRECQPNEIELVSVVDELKPVNGPNALHKPGLETWTCAWSKDNRYFAWSCGDKFVRLVPWEKDQGRLCKKARQYSGGSTQGYDVIGYDSEVDPENVKEEDQEEEEEDKQLPIYLIDCKDYVWSVAFGEGQTPQHNPQSWKRMKTSSSIILATGLQTGRIKLWDCSTGNLIIELLDHKDVVRGIDFGPDGSLLMASAARDGTIKLWDLKDDGNMYHTLRTGAKWNNCCKWSHNCEYLAAVGSNKVAVILKMDDTKKVRQLKGHYHDILSCDFSPDSALFATACYDTRVIVWDPYTGDMLLELGHLYPPPRPIFAGGANEHYVRGVSFSRDGLHLCSVADDGYLRVWNLEEHYDPQYIAEHQNALCCSFSPKDYRISVGNQMGGVIFYAMPRLVPSLQQLCRLSIRKQIISTKVDFLHLPVRLKEFLKYHDL</sequence>
<evidence type="ECO:0000256" key="3">
    <source>
        <dbReference type="ARBA" id="ARBA00022786"/>
    </source>
</evidence>